<dbReference type="Pfam" id="PF13715">
    <property type="entry name" value="CarbopepD_reg_2"/>
    <property type="match status" value="1"/>
</dbReference>
<dbReference type="AlphaFoldDB" id="A0AAE3R459"/>
<gene>
    <name evidence="1" type="ORF">QNI22_19430</name>
</gene>
<sequence length="240" mass="26641">MKNMISLSVANPCTEKWEHFTPTSQGGFCSSCSKNVIDFTQMSDQEVLDFFKNKPAYTCGRFRPDQLKTYVVKNRSVTRPRRSLVQAGALGLLLLFAGKHSYSQNLAEKTFTSVQLPQEHTEKDISDNPGHTIGGIVKGDNNEPLPGVSIVLKGSSIGTSTDATGRFQFPKDLKEGDVLIFSFIGYEMREYVITKNIPTTFEMTLSLDIVPLMGAVAVDNHYQAKPSGLSNFWQKVKSIF</sequence>
<keyword evidence="1" id="KW-0645">Protease</keyword>
<dbReference type="Gene3D" id="2.60.40.1120">
    <property type="entry name" value="Carboxypeptidase-like, regulatory domain"/>
    <property type="match status" value="1"/>
</dbReference>
<proteinExistence type="predicted"/>
<dbReference type="Proteomes" id="UP001232063">
    <property type="component" value="Unassembled WGS sequence"/>
</dbReference>
<dbReference type="SUPFAM" id="SSF49464">
    <property type="entry name" value="Carboxypeptidase regulatory domain-like"/>
    <property type="match status" value="1"/>
</dbReference>
<evidence type="ECO:0000313" key="1">
    <source>
        <dbReference type="EMBL" id="MDJ1502850.1"/>
    </source>
</evidence>
<name>A0AAE3R459_9BACT</name>
<dbReference type="InterPro" id="IPR008969">
    <property type="entry name" value="CarboxyPept-like_regulatory"/>
</dbReference>
<comment type="caution">
    <text evidence="1">The sequence shown here is derived from an EMBL/GenBank/DDBJ whole genome shotgun (WGS) entry which is preliminary data.</text>
</comment>
<protein>
    <submittedName>
        <fullName evidence="1">Carboxypeptidase-like regulatory domain-containing protein</fullName>
    </submittedName>
</protein>
<reference evidence="1" key="1">
    <citation type="submission" date="2023-05" db="EMBL/GenBank/DDBJ databases">
        <authorList>
            <person name="Zhang X."/>
        </authorList>
    </citation>
    <scope>NUCLEOTIDE SEQUENCE</scope>
    <source>
        <strain evidence="1">BD1B2-1</strain>
    </source>
</reference>
<dbReference type="EMBL" id="JASJOU010000006">
    <property type="protein sequence ID" value="MDJ1502850.1"/>
    <property type="molecule type" value="Genomic_DNA"/>
</dbReference>
<accession>A0AAE3R459</accession>
<organism evidence="1 2">
    <name type="scientific">Xanthocytophaga agilis</name>
    <dbReference type="NCBI Taxonomy" id="3048010"/>
    <lineage>
        <taxon>Bacteria</taxon>
        <taxon>Pseudomonadati</taxon>
        <taxon>Bacteroidota</taxon>
        <taxon>Cytophagia</taxon>
        <taxon>Cytophagales</taxon>
        <taxon>Rhodocytophagaceae</taxon>
        <taxon>Xanthocytophaga</taxon>
    </lineage>
</organism>
<dbReference type="RefSeq" id="WP_314513175.1">
    <property type="nucleotide sequence ID" value="NZ_JASJOU010000006.1"/>
</dbReference>
<dbReference type="GO" id="GO:0004180">
    <property type="term" value="F:carboxypeptidase activity"/>
    <property type="evidence" value="ECO:0007669"/>
    <property type="project" value="UniProtKB-KW"/>
</dbReference>
<keyword evidence="1" id="KW-0378">Hydrolase</keyword>
<keyword evidence="1" id="KW-0121">Carboxypeptidase</keyword>
<keyword evidence="2" id="KW-1185">Reference proteome</keyword>
<evidence type="ECO:0000313" key="2">
    <source>
        <dbReference type="Proteomes" id="UP001232063"/>
    </source>
</evidence>